<dbReference type="InParanoid" id="A0A1Z5SNQ7"/>
<dbReference type="Proteomes" id="UP000194280">
    <property type="component" value="Unassembled WGS sequence"/>
</dbReference>
<reference evidence="2 3" key="1">
    <citation type="submission" date="2017-01" db="EMBL/GenBank/DDBJ databases">
        <title>The recent genome duplication of the halophilic yeast Hortaea werneckii: insights from long-read sequencing.</title>
        <authorList>
            <person name="Sinha S."/>
            <person name="Flibotte S."/>
            <person name="Neira M."/>
            <person name="Lenassi M."/>
            <person name="Gostincar C."/>
            <person name="Stajich J.E."/>
            <person name="Nislow C.E."/>
        </authorList>
    </citation>
    <scope>NUCLEOTIDE SEQUENCE [LARGE SCALE GENOMIC DNA]</scope>
    <source>
        <strain evidence="2 3">EXF-2000</strain>
    </source>
</reference>
<proteinExistence type="predicted"/>
<dbReference type="VEuPathDB" id="FungiDB:BTJ68_14801"/>
<sequence length="65" mass="7312">MSTTRCLANFVAVFAGTHMVLLGVLEKMGYYQIECHPHGPSASFVRDYTPFKRRDFSNAASHPCF</sequence>
<keyword evidence="3" id="KW-1185">Reference proteome</keyword>
<keyword evidence="1" id="KW-0812">Transmembrane</keyword>
<comment type="caution">
    <text evidence="2">The sequence shown here is derived from an EMBL/GenBank/DDBJ whole genome shotgun (WGS) entry which is preliminary data.</text>
</comment>
<feature type="transmembrane region" description="Helical" evidence="1">
    <location>
        <begin position="7"/>
        <end position="25"/>
    </location>
</feature>
<name>A0A1Z5SNQ7_HORWE</name>
<accession>A0A1Z5SNQ7</accession>
<dbReference type="AlphaFoldDB" id="A0A1Z5SNQ7"/>
<evidence type="ECO:0000256" key="1">
    <source>
        <dbReference type="SAM" id="Phobius"/>
    </source>
</evidence>
<evidence type="ECO:0000313" key="2">
    <source>
        <dbReference type="EMBL" id="OTA22464.1"/>
    </source>
</evidence>
<dbReference type="EMBL" id="MUNK01000369">
    <property type="protein sequence ID" value="OTA22464.1"/>
    <property type="molecule type" value="Genomic_DNA"/>
</dbReference>
<gene>
    <name evidence="2" type="ORF">BTJ68_14801</name>
</gene>
<evidence type="ECO:0000313" key="3">
    <source>
        <dbReference type="Proteomes" id="UP000194280"/>
    </source>
</evidence>
<keyword evidence="1" id="KW-0472">Membrane</keyword>
<organism evidence="2 3">
    <name type="scientific">Hortaea werneckii EXF-2000</name>
    <dbReference type="NCBI Taxonomy" id="1157616"/>
    <lineage>
        <taxon>Eukaryota</taxon>
        <taxon>Fungi</taxon>
        <taxon>Dikarya</taxon>
        <taxon>Ascomycota</taxon>
        <taxon>Pezizomycotina</taxon>
        <taxon>Dothideomycetes</taxon>
        <taxon>Dothideomycetidae</taxon>
        <taxon>Mycosphaerellales</taxon>
        <taxon>Teratosphaeriaceae</taxon>
        <taxon>Hortaea</taxon>
    </lineage>
</organism>
<protein>
    <submittedName>
        <fullName evidence="2">Uncharacterized protein</fullName>
    </submittedName>
</protein>
<keyword evidence="1" id="KW-1133">Transmembrane helix</keyword>